<feature type="transmembrane region" description="Helical" evidence="6">
    <location>
        <begin position="110"/>
        <end position="129"/>
    </location>
</feature>
<dbReference type="Pfam" id="PF07690">
    <property type="entry name" value="MFS_1"/>
    <property type="match status" value="1"/>
</dbReference>
<gene>
    <name evidence="7" type="ORF">SCAR479_02054</name>
</gene>
<protein>
    <submittedName>
        <fullName evidence="7">Major facilitator superfamily domain-containing protein</fullName>
    </submittedName>
</protein>
<evidence type="ECO:0000256" key="1">
    <source>
        <dbReference type="ARBA" id="ARBA00004141"/>
    </source>
</evidence>
<proteinExistence type="predicted"/>
<accession>A0ABR2Y497</accession>
<evidence type="ECO:0000313" key="8">
    <source>
        <dbReference type="Proteomes" id="UP001465668"/>
    </source>
</evidence>
<feature type="transmembrane region" description="Helical" evidence="6">
    <location>
        <begin position="45"/>
        <end position="63"/>
    </location>
</feature>
<comment type="caution">
    <text evidence="7">The sequence shown here is derived from an EMBL/GenBank/DDBJ whole genome shotgun (WGS) entry which is preliminary data.</text>
</comment>
<feature type="transmembrane region" description="Helical" evidence="6">
    <location>
        <begin position="199"/>
        <end position="222"/>
    </location>
</feature>
<keyword evidence="5 6" id="KW-0472">Membrane</keyword>
<feature type="transmembrane region" description="Helical" evidence="6">
    <location>
        <begin position="367"/>
        <end position="384"/>
    </location>
</feature>
<dbReference type="InterPro" id="IPR011701">
    <property type="entry name" value="MFS"/>
</dbReference>
<evidence type="ECO:0000256" key="4">
    <source>
        <dbReference type="ARBA" id="ARBA00022989"/>
    </source>
</evidence>
<evidence type="ECO:0000256" key="3">
    <source>
        <dbReference type="ARBA" id="ARBA00022692"/>
    </source>
</evidence>
<dbReference type="EMBL" id="JARVKM010000005">
    <property type="protein sequence ID" value="KAK9780868.1"/>
    <property type="molecule type" value="Genomic_DNA"/>
</dbReference>
<feature type="transmembrane region" description="Helical" evidence="6">
    <location>
        <begin position="135"/>
        <end position="158"/>
    </location>
</feature>
<organism evidence="7 8">
    <name type="scientific">Seiridium cardinale</name>
    <dbReference type="NCBI Taxonomy" id="138064"/>
    <lineage>
        <taxon>Eukaryota</taxon>
        <taxon>Fungi</taxon>
        <taxon>Dikarya</taxon>
        <taxon>Ascomycota</taxon>
        <taxon>Pezizomycotina</taxon>
        <taxon>Sordariomycetes</taxon>
        <taxon>Xylariomycetidae</taxon>
        <taxon>Amphisphaeriales</taxon>
        <taxon>Sporocadaceae</taxon>
        <taxon>Seiridium</taxon>
    </lineage>
</organism>
<dbReference type="Proteomes" id="UP001465668">
    <property type="component" value="Unassembled WGS sequence"/>
</dbReference>
<feature type="transmembrane region" description="Helical" evidence="6">
    <location>
        <begin position="337"/>
        <end position="355"/>
    </location>
</feature>
<dbReference type="SUPFAM" id="SSF103473">
    <property type="entry name" value="MFS general substrate transporter"/>
    <property type="match status" value="1"/>
</dbReference>
<keyword evidence="8" id="KW-1185">Reference proteome</keyword>
<keyword evidence="2" id="KW-0813">Transport</keyword>
<sequence>MAETKRDGEAVEHVDQSLKQLEAEGEHAPTAEEEARVIRKLDWRLMPMIFLIYMLSVLDRSNLGNAYVAGLTESIDLSGTRYAMLGTVFYISYLIFQGAAVGWKHFPAHIWVSCIVFAWGTISSLQAAAQNYGGLIALRVLLGAGEACYAGVPVYLSFFYPRDRVGFRQGIFLSGSALANAYGGALGYAILLIKSHIASWRILFLIEGLPTLIVAAAAFFVFPDDIRSASFLNEREKFVCMHMVKRGQVADTENHTGLRMNDFLAAFTDWRSYLPGLMYFGCNVSFASLPLFVPTIIAEIGTFSRIQANGLSAPPYLLTFIIIIITAFVSDRVRRRGPFVAVFGIVSAIGFLLLATTEAAAPRYLGVYLAITIFVCVAILIPWCSNTHATESKRAGGWAIFAIMGQCGPVLDFQTLQSWKDAAFVALDIEVGPDGASEIGLAVTTLEKFGSDLSCFHSWHDVQSYSPRVEERKQPIKKGNCFRDLSTPAAHVDKNVVLVGFSMKAEFRFLEMMLPSFANYIDSWIDLQQITQKLDISNQRRWKPALSNCMYVLGLREGFQPKSSAHSAANDALPFHFFRKTRKIKNYLKARNHDRRRFWKGRPKPFDEYPYVALVSMEDGYCFGHELNRLDRVWSFFTSHEPTALGWTGPHYHGHPENGHTKGSSCGSYYVGLPDRVKLECLVEQCHMRSLECGRKLVVQDISDAADRPLTRQELTTQRRENAEERAARDEDALDFLDSCCLPSLEE</sequence>
<comment type="subcellular location">
    <subcellularLocation>
        <location evidence="1">Membrane</location>
        <topology evidence="1">Multi-pass membrane protein</topology>
    </subcellularLocation>
</comment>
<name>A0ABR2Y497_9PEZI</name>
<evidence type="ECO:0000256" key="6">
    <source>
        <dbReference type="SAM" id="Phobius"/>
    </source>
</evidence>
<feature type="transmembrane region" description="Helical" evidence="6">
    <location>
        <begin position="277"/>
        <end position="301"/>
    </location>
</feature>
<dbReference type="InterPro" id="IPR036259">
    <property type="entry name" value="MFS_trans_sf"/>
</dbReference>
<feature type="transmembrane region" description="Helical" evidence="6">
    <location>
        <begin position="170"/>
        <end position="193"/>
    </location>
</feature>
<keyword evidence="4 6" id="KW-1133">Transmembrane helix</keyword>
<reference evidence="7 8" key="1">
    <citation type="submission" date="2024-02" db="EMBL/GenBank/DDBJ databases">
        <title>First draft genome assembly of two strains of Seiridium cardinale.</title>
        <authorList>
            <person name="Emiliani G."/>
            <person name="Scali E."/>
        </authorList>
    </citation>
    <scope>NUCLEOTIDE SEQUENCE [LARGE SCALE GENOMIC DNA]</scope>
    <source>
        <strain evidence="7 8">BM-138-000479</strain>
    </source>
</reference>
<dbReference type="PANTHER" id="PTHR43791:SF36">
    <property type="entry name" value="TRANSPORTER, PUTATIVE (AFU_ORTHOLOGUE AFUA_6G08340)-RELATED"/>
    <property type="match status" value="1"/>
</dbReference>
<dbReference type="Gene3D" id="1.20.1250.20">
    <property type="entry name" value="MFS general substrate transporter like domains"/>
    <property type="match status" value="2"/>
</dbReference>
<evidence type="ECO:0000256" key="2">
    <source>
        <dbReference type="ARBA" id="ARBA00022448"/>
    </source>
</evidence>
<evidence type="ECO:0000256" key="5">
    <source>
        <dbReference type="ARBA" id="ARBA00023136"/>
    </source>
</evidence>
<feature type="transmembrane region" description="Helical" evidence="6">
    <location>
        <begin position="313"/>
        <end position="330"/>
    </location>
</feature>
<dbReference type="PANTHER" id="PTHR43791">
    <property type="entry name" value="PERMEASE-RELATED"/>
    <property type="match status" value="1"/>
</dbReference>
<keyword evidence="3 6" id="KW-0812">Transmembrane</keyword>
<evidence type="ECO:0000313" key="7">
    <source>
        <dbReference type="EMBL" id="KAK9780868.1"/>
    </source>
</evidence>
<feature type="transmembrane region" description="Helical" evidence="6">
    <location>
        <begin position="83"/>
        <end position="103"/>
    </location>
</feature>